<dbReference type="GO" id="GO:0005737">
    <property type="term" value="C:cytoplasm"/>
    <property type="evidence" value="ECO:0007669"/>
    <property type="project" value="UniProtKB-SubCell"/>
</dbReference>
<proteinExistence type="inferred from homology"/>
<dbReference type="Gene3D" id="1.10.10.10">
    <property type="entry name" value="Winged helix-like DNA-binding domain superfamily/Winged helix DNA-binding domain"/>
    <property type="match status" value="1"/>
</dbReference>
<evidence type="ECO:0000313" key="13">
    <source>
        <dbReference type="Proteomes" id="UP000233553"/>
    </source>
</evidence>
<dbReference type="PANTHER" id="PTHR33202">
    <property type="entry name" value="ZINC UPTAKE REGULATION PROTEIN"/>
    <property type="match status" value="1"/>
</dbReference>
<dbReference type="EMBL" id="PISJ01000014">
    <property type="protein sequence ID" value="PKF32831.1"/>
    <property type="molecule type" value="Genomic_DNA"/>
</dbReference>
<evidence type="ECO:0000256" key="11">
    <source>
        <dbReference type="PIRSR" id="PIRSR602481-1"/>
    </source>
</evidence>
<keyword evidence="10" id="KW-0804">Transcription</keyword>
<sequence>MLELQQKIKQAGLRVTHPRMAVLSVLAQQSEELTVKQIYQRLNQQKQQLSLATVYRVVSDLVQAGLIASYQFHRAETKFNLPSIPNNQMLHIRCADLTKAKQTEFLQSLAAVFHQFQVDLMQVEIKESA</sequence>
<dbReference type="Proteomes" id="UP000233553">
    <property type="component" value="Unassembled WGS sequence"/>
</dbReference>
<accession>A0A2N0WDT8</accession>
<evidence type="ECO:0000256" key="5">
    <source>
        <dbReference type="ARBA" id="ARBA00022491"/>
    </source>
</evidence>
<feature type="binding site" evidence="11">
    <location>
        <position position="94"/>
    </location>
    <ligand>
        <name>Zn(2+)</name>
        <dbReference type="ChEBI" id="CHEBI:29105"/>
    </ligand>
</feature>
<keyword evidence="8" id="KW-0805">Transcription regulation</keyword>
<name>A0A2N0WDT8_9GAMM</name>
<dbReference type="FunFam" id="1.10.10.10:FF:000007">
    <property type="entry name" value="Ferric uptake regulation protein"/>
    <property type="match status" value="1"/>
</dbReference>
<evidence type="ECO:0000256" key="4">
    <source>
        <dbReference type="ARBA" id="ARBA00022490"/>
    </source>
</evidence>
<dbReference type="GO" id="GO:0000976">
    <property type="term" value="F:transcription cis-regulatory region binding"/>
    <property type="evidence" value="ECO:0007669"/>
    <property type="project" value="TreeGrafter"/>
</dbReference>
<dbReference type="GO" id="GO:0045892">
    <property type="term" value="P:negative regulation of DNA-templated transcription"/>
    <property type="evidence" value="ECO:0007669"/>
    <property type="project" value="TreeGrafter"/>
</dbReference>
<dbReference type="InterPro" id="IPR036388">
    <property type="entry name" value="WH-like_DNA-bd_sf"/>
</dbReference>
<evidence type="ECO:0000256" key="10">
    <source>
        <dbReference type="ARBA" id="ARBA00023163"/>
    </source>
</evidence>
<evidence type="ECO:0000256" key="8">
    <source>
        <dbReference type="ARBA" id="ARBA00023015"/>
    </source>
</evidence>
<gene>
    <name evidence="12" type="ORF">CW311_12355</name>
</gene>
<evidence type="ECO:0000256" key="1">
    <source>
        <dbReference type="ARBA" id="ARBA00004496"/>
    </source>
</evidence>
<protein>
    <recommendedName>
        <fullName evidence="3">Ferric uptake regulation protein</fullName>
    </recommendedName>
</protein>
<dbReference type="InterPro" id="IPR002481">
    <property type="entry name" value="FUR"/>
</dbReference>
<dbReference type="GO" id="GO:1900376">
    <property type="term" value="P:regulation of secondary metabolite biosynthetic process"/>
    <property type="evidence" value="ECO:0007669"/>
    <property type="project" value="TreeGrafter"/>
</dbReference>
<evidence type="ECO:0000313" key="12">
    <source>
        <dbReference type="EMBL" id="PKF32831.1"/>
    </source>
</evidence>
<comment type="subcellular location">
    <subcellularLocation>
        <location evidence="1">Cytoplasm</location>
    </subcellularLocation>
</comment>
<dbReference type="InterPro" id="IPR036390">
    <property type="entry name" value="WH_DNA-bd_sf"/>
</dbReference>
<evidence type="ECO:0000256" key="9">
    <source>
        <dbReference type="ARBA" id="ARBA00023125"/>
    </source>
</evidence>
<evidence type="ECO:0000256" key="7">
    <source>
        <dbReference type="ARBA" id="ARBA00022833"/>
    </source>
</evidence>
<keyword evidence="7 11" id="KW-0862">Zinc</keyword>
<comment type="cofactor">
    <cofactor evidence="11">
        <name>Zn(2+)</name>
        <dbReference type="ChEBI" id="CHEBI:29105"/>
    </cofactor>
    <text evidence="11">Binds 1 zinc ion per subunit.</text>
</comment>
<reference evidence="12 13" key="1">
    <citation type="submission" date="2017-12" db="EMBL/GenBank/DDBJ databases">
        <title>Draft Genome sequences of multiple microbial strains isolated from spacecraft associated surfaces.</title>
        <authorList>
            <person name="Seuylemezian A."/>
            <person name="Vaishampayan P."/>
            <person name="Venkateswaran K."/>
        </authorList>
    </citation>
    <scope>NUCLEOTIDE SEQUENCE [LARGE SCALE GENOMIC DNA]</scope>
    <source>
        <strain evidence="12 13">2P01AA</strain>
    </source>
</reference>
<keyword evidence="4" id="KW-0963">Cytoplasm</keyword>
<comment type="similarity">
    <text evidence="2">Belongs to the Fur family.</text>
</comment>
<organism evidence="12 13">
    <name type="scientific">Acinetobacter proteolyticus</name>
    <dbReference type="NCBI Taxonomy" id="1776741"/>
    <lineage>
        <taxon>Bacteria</taxon>
        <taxon>Pseudomonadati</taxon>
        <taxon>Pseudomonadota</taxon>
        <taxon>Gammaproteobacteria</taxon>
        <taxon>Moraxellales</taxon>
        <taxon>Moraxellaceae</taxon>
        <taxon>Acinetobacter</taxon>
    </lineage>
</organism>
<dbReference type="AlphaFoldDB" id="A0A2N0WDT8"/>
<evidence type="ECO:0000256" key="6">
    <source>
        <dbReference type="ARBA" id="ARBA00022723"/>
    </source>
</evidence>
<keyword evidence="6 11" id="KW-0479">Metal-binding</keyword>
<evidence type="ECO:0000256" key="2">
    <source>
        <dbReference type="ARBA" id="ARBA00007957"/>
    </source>
</evidence>
<dbReference type="PANTHER" id="PTHR33202:SF7">
    <property type="entry name" value="FERRIC UPTAKE REGULATION PROTEIN"/>
    <property type="match status" value="1"/>
</dbReference>
<comment type="caution">
    <text evidence="12">The sequence shown here is derived from an EMBL/GenBank/DDBJ whole genome shotgun (WGS) entry which is preliminary data.</text>
</comment>
<dbReference type="GO" id="GO:0003700">
    <property type="term" value="F:DNA-binding transcription factor activity"/>
    <property type="evidence" value="ECO:0007669"/>
    <property type="project" value="InterPro"/>
</dbReference>
<keyword evidence="9" id="KW-0238">DNA-binding</keyword>
<dbReference type="GO" id="GO:0008270">
    <property type="term" value="F:zinc ion binding"/>
    <property type="evidence" value="ECO:0007669"/>
    <property type="project" value="TreeGrafter"/>
</dbReference>
<keyword evidence="5" id="KW-0678">Repressor</keyword>
<dbReference type="RefSeq" id="WP_101236719.1">
    <property type="nucleotide sequence ID" value="NZ_PISJ01000014.1"/>
</dbReference>
<evidence type="ECO:0000256" key="3">
    <source>
        <dbReference type="ARBA" id="ARBA00020910"/>
    </source>
</evidence>
<dbReference type="Pfam" id="PF01475">
    <property type="entry name" value="FUR"/>
    <property type="match status" value="1"/>
</dbReference>
<dbReference type="SUPFAM" id="SSF46785">
    <property type="entry name" value="Winged helix' DNA-binding domain"/>
    <property type="match status" value="1"/>
</dbReference>